<evidence type="ECO:0000313" key="15">
    <source>
        <dbReference type="EMBL" id="MBE7369848.1"/>
    </source>
</evidence>
<dbReference type="Proteomes" id="UP000806285">
    <property type="component" value="Unassembled WGS sequence"/>
</dbReference>
<dbReference type="InterPro" id="IPR004805">
    <property type="entry name" value="DnaE2/DnaE/PolC"/>
</dbReference>
<dbReference type="Gene3D" id="1.10.150.870">
    <property type="match status" value="1"/>
</dbReference>
<dbReference type="CDD" id="cd07434">
    <property type="entry name" value="PHP_PolIIIA_DnaE2"/>
    <property type="match status" value="1"/>
</dbReference>
<protein>
    <recommendedName>
        <fullName evidence="4 13">Error-prone DNA polymerase</fullName>
        <ecNumber evidence="3 13">2.7.7.7</ecNumber>
    </recommendedName>
</protein>
<dbReference type="InterPro" id="IPR004365">
    <property type="entry name" value="NA-bd_OB_tRNA"/>
</dbReference>
<dbReference type="EC" id="2.7.7.7" evidence="3 13"/>
<dbReference type="EMBL" id="JADDIV010000006">
    <property type="protein sequence ID" value="MBE7369848.1"/>
    <property type="molecule type" value="Genomic_DNA"/>
</dbReference>
<dbReference type="InterPro" id="IPR016195">
    <property type="entry name" value="Pol/histidinol_Pase-like"/>
</dbReference>
<comment type="subcellular location">
    <subcellularLocation>
        <location evidence="1 13">Cytoplasm</location>
    </subcellularLocation>
</comment>
<keyword evidence="10 13" id="KW-0239">DNA-directed DNA polymerase</keyword>
<evidence type="ECO:0000256" key="9">
    <source>
        <dbReference type="ARBA" id="ARBA00022763"/>
    </source>
</evidence>
<dbReference type="RefSeq" id="WP_193678479.1">
    <property type="nucleotide sequence ID" value="NZ_JADDIV010000006.1"/>
</dbReference>
<evidence type="ECO:0000256" key="6">
    <source>
        <dbReference type="ARBA" id="ARBA00022679"/>
    </source>
</evidence>
<evidence type="ECO:0000259" key="14">
    <source>
        <dbReference type="SMART" id="SM00481"/>
    </source>
</evidence>
<dbReference type="Pfam" id="PF14579">
    <property type="entry name" value="HHH_6"/>
    <property type="match status" value="1"/>
</dbReference>
<evidence type="ECO:0000256" key="13">
    <source>
        <dbReference type="HAMAP-Rule" id="MF_01902"/>
    </source>
</evidence>
<keyword evidence="16" id="KW-1185">Reference proteome</keyword>
<evidence type="ECO:0000256" key="1">
    <source>
        <dbReference type="ARBA" id="ARBA00004496"/>
    </source>
</evidence>
<dbReference type="PANTHER" id="PTHR32294:SF4">
    <property type="entry name" value="ERROR-PRONE DNA POLYMERASE"/>
    <property type="match status" value="1"/>
</dbReference>
<dbReference type="Pfam" id="PF07733">
    <property type="entry name" value="DNA_pol3_alpha"/>
    <property type="match status" value="1"/>
</dbReference>
<dbReference type="CDD" id="cd04485">
    <property type="entry name" value="DnaE_OBF"/>
    <property type="match status" value="1"/>
</dbReference>
<dbReference type="Pfam" id="PF17657">
    <property type="entry name" value="DNA_pol3_finger"/>
    <property type="match status" value="1"/>
</dbReference>
<evidence type="ECO:0000256" key="8">
    <source>
        <dbReference type="ARBA" id="ARBA00022705"/>
    </source>
</evidence>
<dbReference type="Gene3D" id="3.20.20.140">
    <property type="entry name" value="Metal-dependent hydrolases"/>
    <property type="match status" value="1"/>
</dbReference>
<dbReference type="InterPro" id="IPR023073">
    <property type="entry name" value="DnaE2"/>
</dbReference>
<evidence type="ECO:0000256" key="10">
    <source>
        <dbReference type="ARBA" id="ARBA00022932"/>
    </source>
</evidence>
<keyword evidence="7 13" id="KW-0548">Nucleotidyltransferase</keyword>
<evidence type="ECO:0000256" key="11">
    <source>
        <dbReference type="ARBA" id="ARBA00023204"/>
    </source>
</evidence>
<dbReference type="InterPro" id="IPR004013">
    <property type="entry name" value="PHP_dom"/>
</dbReference>
<gene>
    <name evidence="13" type="primary">dnaE2</name>
    <name evidence="15" type="ORF">IM787_19955</name>
</gene>
<dbReference type="InterPro" id="IPR003141">
    <property type="entry name" value="Pol/His_phosphatase_N"/>
</dbReference>
<dbReference type="Pfam" id="PF02811">
    <property type="entry name" value="PHP"/>
    <property type="match status" value="1"/>
</dbReference>
<evidence type="ECO:0000256" key="12">
    <source>
        <dbReference type="ARBA" id="ARBA00049244"/>
    </source>
</evidence>
<dbReference type="HAMAP" id="MF_01902">
    <property type="entry name" value="DNApol_error_prone"/>
    <property type="match status" value="1"/>
</dbReference>
<feature type="domain" description="Polymerase/histidinol phosphatase N-terminal" evidence="14">
    <location>
        <begin position="8"/>
        <end position="75"/>
    </location>
</feature>
<evidence type="ECO:0000256" key="5">
    <source>
        <dbReference type="ARBA" id="ARBA00022490"/>
    </source>
</evidence>
<comment type="similarity">
    <text evidence="2 13">Belongs to the DNA polymerase type-C family. DnaE2 subfamily.</text>
</comment>
<dbReference type="NCBIfam" id="TIGR00594">
    <property type="entry name" value="polc"/>
    <property type="match status" value="1"/>
</dbReference>
<keyword evidence="11 13" id="KW-0234">DNA repair</keyword>
<dbReference type="InterPro" id="IPR040982">
    <property type="entry name" value="DNA_pol3_finger"/>
</dbReference>
<comment type="caution">
    <text evidence="15">The sequence shown here is derived from an EMBL/GenBank/DDBJ whole genome shotgun (WGS) entry which is preliminary data.</text>
</comment>
<comment type="function">
    <text evidence="13">DNA polymerase involved in damage-induced mutagenesis and translesion synthesis (TLS). It is not the major replicative DNA polymerase.</text>
</comment>
<sequence>MSWLPDYAELHCLSNFSFQRGASHPQELVQRAHALGYTALAITDECSVAGVVRAHGEAKKLGLKLLLGAEFALDGFRLVAIARNVQGWGNLCEFITLARREAPKGEYACSRERSDFRLLDQCEVLLVPEQGQSLADLCERAEWALRQFGGAAWLAAELLLEGEDELWLHTLQGASEAIGLPLVAAGDVHMHARSRKPLQDVMTAVRLGQPVSDCGFALESNAERHLRHRMRLAALYPPELLERTLEVADRCSFSLEEIKYQYPLETVPAGLTARQALRRFTLEGARQRYPQGVPVPVRRQLVRELDLISDCAYEMYFLTVHDIVRFAREQGILCQGRGSAANSAVCYCLGITAVDPARSNLLFERFISRERKEPPDIDVDFEHERREEVIQYIYRKYGRERSAIAAVVATYRARSAIRDVGKALGLPEKLVDAFAKDHFWFDERVLRVEKLGELAASLGVEAHPRNIALWMELAEELMGFPRHLSQHVGGFVLTQGKLTRLVPVENAAMKDRSVIQWDKDDLDEMGLLKVDVLALGMLTAIRRCLDFVALRRGRPFTLTDIPDKDEATFDMICKADTVGTFQIESRAQMSMLPRLRPREFYDLVIEVAIVRPGPIQGGMIHPYLKARERVRRGEPVLYESDALRPALERTLGIPIFQEQVMQISMIAAGFSADEADQLRRSMAAWKRSGGVHKFQDRLIGGMVANGYRPEFAESIFQQILGFGEYGFPESHAYSFALLAYDSCWLKRHEPACFLAAMLNSQPMGFYGPSQLIQDAQRHGVVVRPPDVCCSDWDCTLETESPPGDPSVRLGLRLVGSLAEAGAQRIVAARAERAFASVEDLALRAQLDLKDLNALASADALRSLAGHRRQQVWEASAQQKAPGMLRQAPVDELPLELPAAHEGEEIFFDYAAMGLTLRRHPVALLRARLARMKLLSAAQLHDLPHNRKVGACGIVTVRQQPQTANGTIFVTIEDETGPINVIVWKHVRERQRDALLHARLMAVRGVWQRDVDSGGEVRHLIAEQLEDLTPLLGRLGRVGSSRDFH</sequence>
<comment type="catalytic activity">
    <reaction evidence="12 13">
        <text>DNA(n) + a 2'-deoxyribonucleoside 5'-triphosphate = DNA(n+1) + diphosphate</text>
        <dbReference type="Rhea" id="RHEA:22508"/>
        <dbReference type="Rhea" id="RHEA-COMP:17339"/>
        <dbReference type="Rhea" id="RHEA-COMP:17340"/>
        <dbReference type="ChEBI" id="CHEBI:33019"/>
        <dbReference type="ChEBI" id="CHEBI:61560"/>
        <dbReference type="ChEBI" id="CHEBI:173112"/>
        <dbReference type="EC" id="2.7.7.7"/>
    </reaction>
</comment>
<evidence type="ECO:0000256" key="2">
    <source>
        <dbReference type="ARBA" id="ARBA00007391"/>
    </source>
</evidence>
<keyword evidence="8 13" id="KW-0235">DNA replication</keyword>
<name>A0ABR9S8J0_9BURK</name>
<organism evidence="15 16">
    <name type="scientific">Ramlibacter pallidus</name>
    <dbReference type="NCBI Taxonomy" id="2780087"/>
    <lineage>
        <taxon>Bacteria</taxon>
        <taxon>Pseudomonadati</taxon>
        <taxon>Pseudomonadota</taxon>
        <taxon>Betaproteobacteria</taxon>
        <taxon>Burkholderiales</taxon>
        <taxon>Comamonadaceae</taxon>
        <taxon>Ramlibacter</taxon>
    </lineage>
</organism>
<evidence type="ECO:0000256" key="4">
    <source>
        <dbReference type="ARBA" id="ARBA00017273"/>
    </source>
</evidence>
<evidence type="ECO:0000313" key="16">
    <source>
        <dbReference type="Proteomes" id="UP000806285"/>
    </source>
</evidence>
<proteinExistence type="inferred from homology"/>
<dbReference type="NCBIfam" id="NF004225">
    <property type="entry name" value="PRK05672.1"/>
    <property type="match status" value="1"/>
</dbReference>
<evidence type="ECO:0000256" key="3">
    <source>
        <dbReference type="ARBA" id="ARBA00012417"/>
    </source>
</evidence>
<keyword evidence="5 13" id="KW-0963">Cytoplasm</keyword>
<dbReference type="SMART" id="SM00481">
    <property type="entry name" value="POLIIIAc"/>
    <property type="match status" value="1"/>
</dbReference>
<keyword evidence="9 13" id="KW-0227">DNA damage</keyword>
<dbReference type="SUPFAM" id="SSF89550">
    <property type="entry name" value="PHP domain-like"/>
    <property type="match status" value="1"/>
</dbReference>
<accession>A0ABR9S8J0</accession>
<dbReference type="PANTHER" id="PTHR32294">
    <property type="entry name" value="DNA POLYMERASE III SUBUNIT ALPHA"/>
    <property type="match status" value="1"/>
</dbReference>
<keyword evidence="6 13" id="KW-0808">Transferase</keyword>
<dbReference type="InterPro" id="IPR011708">
    <property type="entry name" value="DNA_pol3_alpha_NTPase_dom"/>
</dbReference>
<dbReference type="Pfam" id="PF01336">
    <property type="entry name" value="tRNA_anti-codon"/>
    <property type="match status" value="1"/>
</dbReference>
<evidence type="ECO:0000256" key="7">
    <source>
        <dbReference type="ARBA" id="ARBA00022695"/>
    </source>
</evidence>
<reference evidence="15 16" key="1">
    <citation type="submission" date="2020-10" db="EMBL/GenBank/DDBJ databases">
        <title>Ramlibacter sp. HM2 16S ribosomal RNA gene Genome sequencing and assembly.</title>
        <authorList>
            <person name="Kang M."/>
        </authorList>
    </citation>
    <scope>NUCLEOTIDE SEQUENCE [LARGE SCALE GENOMIC DNA]</scope>
    <source>
        <strain evidence="15 16">HM2</strain>
    </source>
</reference>
<dbReference type="InterPro" id="IPR029460">
    <property type="entry name" value="DNAPol_HHH"/>
</dbReference>